<dbReference type="Proteomes" id="UP000001903">
    <property type="component" value="Plasmid pHTUR01"/>
</dbReference>
<dbReference type="GeneID" id="8744471"/>
<sequence>MSQSEASFEDIYSSYYKDGKTDGLPIVPPTEERVERMLDGTDLDWGTKLGTLGSREGILTIEKLAVNAVMAGCLPIHMPVLVAGAEALADPKSNAIQASVSTGSWAYLFLVNGPIQEALDINSGTGAFGQGFRSNQTIGRALGLTYKNCAQIHPGEKEMSTLGNPFKFGLLAGENETRSPWEPLHVERGYDEGESTITFAAPQSYLQYLPDNMSAQGVVESMVKYTTPNMIGTKTETANERYEGAQMEVFYALSPYNARELEDFTKAEIKAYLFENAQRPTHEFDSSMSIFLDSAEADGAPAELSPLWGHQFDDPDRINLFVTGGSGRFNAVIGPTLGGPTTKRITLPENWEELLDRYGSELAHDWGAPNE</sequence>
<dbReference type="HOGENOM" id="CLU_046970_0_0_2"/>
<evidence type="ECO:0000313" key="1">
    <source>
        <dbReference type="EMBL" id="ADB62703.1"/>
    </source>
</evidence>
<proteinExistence type="predicted"/>
<dbReference type="OrthoDB" id="190452at2157"/>
<dbReference type="RefSeq" id="WP_012944947.1">
    <property type="nucleotide sequence ID" value="NC_013744.1"/>
</dbReference>
<accession>D2S006</accession>
<dbReference type="AlphaFoldDB" id="D2S006"/>
<gene>
    <name evidence="1" type="ordered locus">Htur_3843</name>
</gene>
<organism evidence="1 2">
    <name type="scientific">Haloterrigena turkmenica (strain ATCC 51198 / DSM 5511 / JCM 9101 / NCIMB 13204 / VKM B-1734 / 4k)</name>
    <name type="common">Halococcus turkmenicus</name>
    <dbReference type="NCBI Taxonomy" id="543526"/>
    <lineage>
        <taxon>Archaea</taxon>
        <taxon>Methanobacteriati</taxon>
        <taxon>Methanobacteriota</taxon>
        <taxon>Stenosarchaea group</taxon>
        <taxon>Halobacteria</taxon>
        <taxon>Halobacteriales</taxon>
        <taxon>Natrialbaceae</taxon>
        <taxon>Haloterrigena</taxon>
    </lineage>
</organism>
<keyword evidence="1" id="KW-0614">Plasmid</keyword>
<dbReference type="KEGG" id="htu:Htur_3843"/>
<protein>
    <submittedName>
        <fullName evidence="1">Uncharacterized protein</fullName>
    </submittedName>
</protein>
<geneLocation type="plasmid" evidence="1 2">
    <name>pHTUR01</name>
</geneLocation>
<dbReference type="EMBL" id="CP001861">
    <property type="protein sequence ID" value="ADB62703.1"/>
    <property type="molecule type" value="Genomic_DNA"/>
</dbReference>
<name>D2S006_HALTV</name>
<reference evidence="1 2" key="1">
    <citation type="journal article" date="2010" name="Stand. Genomic Sci.">
        <title>Complete genome sequence of Haloterrigena turkmenica type strain (4k).</title>
        <authorList>
            <person name="Saunders E."/>
            <person name="Tindall B.J."/>
            <person name="Fahnrich R."/>
            <person name="Lapidus A."/>
            <person name="Copeland A."/>
            <person name="Del Rio T.G."/>
            <person name="Lucas S."/>
            <person name="Chen F."/>
            <person name="Tice H."/>
            <person name="Cheng J.F."/>
            <person name="Han C."/>
            <person name="Detter J.C."/>
            <person name="Bruce D."/>
            <person name="Goodwin L."/>
            <person name="Chain P."/>
            <person name="Pitluck S."/>
            <person name="Pati A."/>
            <person name="Ivanova N."/>
            <person name="Mavromatis K."/>
            <person name="Chen A."/>
            <person name="Palaniappan K."/>
            <person name="Land M."/>
            <person name="Hauser L."/>
            <person name="Chang Y.J."/>
            <person name="Jeffries C.D."/>
            <person name="Brettin T."/>
            <person name="Rohde M."/>
            <person name="Goker M."/>
            <person name="Bristow J."/>
            <person name="Eisen J.A."/>
            <person name="Markowitz V."/>
            <person name="Hugenholtz P."/>
            <person name="Klenk H.P."/>
            <person name="Kyrpides N.C."/>
        </authorList>
    </citation>
    <scope>NUCLEOTIDE SEQUENCE [LARGE SCALE GENOMIC DNA]</scope>
    <source>
        <strain evidence="2">ATCC 51198 / DSM 5511 / JCM 9101 / NCIMB 13204 / VKM B-1734 / 4k</strain>
    </source>
</reference>
<keyword evidence="2" id="KW-1185">Reference proteome</keyword>
<evidence type="ECO:0000313" key="2">
    <source>
        <dbReference type="Proteomes" id="UP000001903"/>
    </source>
</evidence>